<dbReference type="EMBL" id="JAGRRH010000021">
    <property type="protein sequence ID" value="KAG7347054.1"/>
    <property type="molecule type" value="Genomic_DNA"/>
</dbReference>
<accession>A0A9K3PJD6</accession>
<reference evidence="5" key="2">
    <citation type="submission" date="2021-04" db="EMBL/GenBank/DDBJ databases">
        <authorList>
            <person name="Podell S."/>
        </authorList>
    </citation>
    <scope>NUCLEOTIDE SEQUENCE</scope>
    <source>
        <strain evidence="5">Hildebrandi</strain>
    </source>
</reference>
<dbReference type="GO" id="GO:0005634">
    <property type="term" value="C:nucleus"/>
    <property type="evidence" value="ECO:0007669"/>
    <property type="project" value="UniProtKB-UniRule"/>
</dbReference>
<dbReference type="Proteomes" id="UP000693970">
    <property type="component" value="Unassembled WGS sequence"/>
</dbReference>
<feature type="compositionally biased region" description="Basic and acidic residues" evidence="3">
    <location>
        <begin position="19"/>
        <end position="38"/>
    </location>
</feature>
<dbReference type="AlphaFoldDB" id="A0A9K3PJD6"/>
<feature type="region of interest" description="Disordered" evidence="3">
    <location>
        <begin position="1"/>
        <end position="83"/>
    </location>
</feature>
<feature type="compositionally biased region" description="Low complexity" evidence="3">
    <location>
        <begin position="39"/>
        <end position="48"/>
    </location>
</feature>
<keyword evidence="6" id="KW-1185">Reference proteome</keyword>
<dbReference type="OrthoDB" id="49060at2759"/>
<dbReference type="InterPro" id="IPR050342">
    <property type="entry name" value="HMGB"/>
</dbReference>
<feature type="DNA-binding region" description="HMG box" evidence="2">
    <location>
        <begin position="104"/>
        <end position="190"/>
    </location>
</feature>
<evidence type="ECO:0000256" key="3">
    <source>
        <dbReference type="SAM" id="MobiDB-lite"/>
    </source>
</evidence>
<evidence type="ECO:0000256" key="1">
    <source>
        <dbReference type="ARBA" id="ARBA00023125"/>
    </source>
</evidence>
<protein>
    <submittedName>
        <fullName evidence="5">HMG high mobility group box-containing protein</fullName>
    </submittedName>
</protein>
<comment type="caution">
    <text evidence="5">The sequence shown here is derived from an EMBL/GenBank/DDBJ whole genome shotgun (WGS) entry which is preliminary data.</text>
</comment>
<organism evidence="5 6">
    <name type="scientific">Nitzschia inconspicua</name>
    <dbReference type="NCBI Taxonomy" id="303405"/>
    <lineage>
        <taxon>Eukaryota</taxon>
        <taxon>Sar</taxon>
        <taxon>Stramenopiles</taxon>
        <taxon>Ochrophyta</taxon>
        <taxon>Bacillariophyta</taxon>
        <taxon>Bacillariophyceae</taxon>
        <taxon>Bacillariophycidae</taxon>
        <taxon>Bacillariales</taxon>
        <taxon>Bacillariaceae</taxon>
        <taxon>Nitzschia</taxon>
    </lineage>
</organism>
<sequence length="448" mass="49457">MNIGSVEQHGGSAPFAPHADGELFVDRSQGWKREKQNDVGDVSVSGSSNPLKMGQLSKAGTSKKSLGDAMATDKSSVKRAKGITVKSEIKTRRKKKWRKPRDKPNRPLSAYNLFFARERALMLGDDAPTPEQEALKKRVHCKTHGKIGFAVMARTIGAKWKSLEPEQKKVFEDMAKKEKDRYQIELGAWKEAQRNIALNEKDMSSATGSNTVSIPMSTHAAMFAGRMASGHPMQQLQVMQNVNKQQSDSMRFLLESGMNRGNLSQFQAPPQSEYIRNIQELPIDQALMGMSQRQMMLDVSSQGQGLRQQQHQGLQQDQQYPSAAEASANTLLNHFQQGFPGASTQNPFQQQSQQQNLMDQKLFQEFAAMRRMQQRFMAGGYGMNGMPMSSMNSMNISMSSSGINPFNTNSALNMGGNGVMPGMNNNMSMRGGPGTPGGMNMNNFGNGL</sequence>
<gene>
    <name evidence="5" type="ORF">IV203_006123</name>
</gene>
<dbReference type="PROSITE" id="PS50118">
    <property type="entry name" value="HMG_BOX_2"/>
    <property type="match status" value="1"/>
</dbReference>
<dbReference type="PANTHER" id="PTHR48112">
    <property type="entry name" value="HIGH MOBILITY GROUP PROTEIN DSP1"/>
    <property type="match status" value="1"/>
</dbReference>
<keyword evidence="2" id="KW-0539">Nucleus</keyword>
<dbReference type="GO" id="GO:0003677">
    <property type="term" value="F:DNA binding"/>
    <property type="evidence" value="ECO:0007669"/>
    <property type="project" value="UniProtKB-UniRule"/>
</dbReference>
<dbReference type="InterPro" id="IPR009071">
    <property type="entry name" value="HMG_box_dom"/>
</dbReference>
<name>A0A9K3PJD6_9STRA</name>
<dbReference type="PANTHER" id="PTHR48112:SF15">
    <property type="entry name" value="HMG BOX DOMAIN-CONTAINING PROTEIN"/>
    <property type="match status" value="1"/>
</dbReference>
<reference evidence="5" key="1">
    <citation type="journal article" date="2021" name="Sci. Rep.">
        <title>Diploid genomic architecture of Nitzschia inconspicua, an elite biomass production diatom.</title>
        <authorList>
            <person name="Oliver A."/>
            <person name="Podell S."/>
            <person name="Pinowska A."/>
            <person name="Traller J.C."/>
            <person name="Smith S.R."/>
            <person name="McClure R."/>
            <person name="Beliaev A."/>
            <person name="Bohutskyi P."/>
            <person name="Hill E.A."/>
            <person name="Rabines A."/>
            <person name="Zheng H."/>
            <person name="Allen L.Z."/>
            <person name="Kuo A."/>
            <person name="Grigoriev I.V."/>
            <person name="Allen A.E."/>
            <person name="Hazlebeck D."/>
            <person name="Allen E.E."/>
        </authorList>
    </citation>
    <scope>NUCLEOTIDE SEQUENCE</scope>
    <source>
        <strain evidence="5">Hildebrandi</strain>
    </source>
</reference>
<evidence type="ECO:0000313" key="5">
    <source>
        <dbReference type="EMBL" id="KAG7347054.1"/>
    </source>
</evidence>
<feature type="region of interest" description="Disordered" evidence="3">
    <location>
        <begin position="299"/>
        <end position="323"/>
    </location>
</feature>
<dbReference type="SMART" id="SM00398">
    <property type="entry name" value="HMG"/>
    <property type="match status" value="1"/>
</dbReference>
<feature type="domain" description="HMG box" evidence="4">
    <location>
        <begin position="104"/>
        <end position="190"/>
    </location>
</feature>
<evidence type="ECO:0000256" key="2">
    <source>
        <dbReference type="PROSITE-ProRule" id="PRU00267"/>
    </source>
</evidence>
<dbReference type="Pfam" id="PF00505">
    <property type="entry name" value="HMG_box"/>
    <property type="match status" value="1"/>
</dbReference>
<keyword evidence="1 2" id="KW-0238">DNA-binding</keyword>
<evidence type="ECO:0000313" key="6">
    <source>
        <dbReference type="Proteomes" id="UP000693970"/>
    </source>
</evidence>
<evidence type="ECO:0000259" key="4">
    <source>
        <dbReference type="PROSITE" id="PS50118"/>
    </source>
</evidence>
<proteinExistence type="predicted"/>
<feature type="compositionally biased region" description="Low complexity" evidence="3">
    <location>
        <begin position="302"/>
        <end position="319"/>
    </location>
</feature>